<evidence type="ECO:0000313" key="2">
    <source>
        <dbReference type="Proteomes" id="UP000193529"/>
    </source>
</evidence>
<dbReference type="InterPro" id="IPR036271">
    <property type="entry name" value="Tet_transcr_reg_TetR-rel_C_sf"/>
</dbReference>
<dbReference type="EMBL" id="LQPJ01000127">
    <property type="protein sequence ID" value="ORW19968.1"/>
    <property type="molecule type" value="Genomic_DNA"/>
</dbReference>
<proteinExistence type="predicted"/>
<gene>
    <name evidence="1" type="ORF">AWC19_15750</name>
</gene>
<organism evidence="1 2">
    <name type="scientific">Mycobacterium palustre</name>
    <dbReference type="NCBI Taxonomy" id="153971"/>
    <lineage>
        <taxon>Bacteria</taxon>
        <taxon>Bacillati</taxon>
        <taxon>Actinomycetota</taxon>
        <taxon>Actinomycetes</taxon>
        <taxon>Mycobacteriales</taxon>
        <taxon>Mycobacteriaceae</taxon>
        <taxon>Mycobacterium</taxon>
        <taxon>Mycobacterium simiae complex</taxon>
    </lineage>
</organism>
<dbReference type="Gene3D" id="1.10.357.10">
    <property type="entry name" value="Tetracycline Repressor, domain 2"/>
    <property type="match status" value="1"/>
</dbReference>
<sequence>MHPDGRLLAGNAAGPAEFHDAAAGELRVLDTLFLARWISAVCQGISIQARSGAVRKELHAIAGPALAGWPKPKHGLAVEAAGGPAGRLCRGPSQRASRLIEAA</sequence>
<protein>
    <submittedName>
        <fullName evidence="1">Uncharacterized protein</fullName>
    </submittedName>
</protein>
<dbReference type="AlphaFoldDB" id="A0A1X1Z9K2"/>
<comment type="caution">
    <text evidence="1">The sequence shown here is derived from an EMBL/GenBank/DDBJ whole genome shotgun (WGS) entry which is preliminary data.</text>
</comment>
<evidence type="ECO:0000313" key="1">
    <source>
        <dbReference type="EMBL" id="ORW19968.1"/>
    </source>
</evidence>
<accession>A0A1X1Z9K2</accession>
<name>A0A1X1Z9K2_9MYCO</name>
<reference evidence="1 2" key="1">
    <citation type="submission" date="2016-01" db="EMBL/GenBank/DDBJ databases">
        <title>The new phylogeny of the genus Mycobacterium.</title>
        <authorList>
            <person name="Tarcisio F."/>
            <person name="Conor M."/>
            <person name="Antonella G."/>
            <person name="Elisabetta G."/>
            <person name="Giulia F.S."/>
            <person name="Sara T."/>
            <person name="Anna F."/>
            <person name="Clotilde B."/>
            <person name="Roberto B."/>
            <person name="Veronica D.S."/>
            <person name="Fabio R."/>
            <person name="Monica P."/>
            <person name="Olivier J."/>
            <person name="Enrico T."/>
            <person name="Nicola S."/>
        </authorList>
    </citation>
    <scope>NUCLEOTIDE SEQUENCE [LARGE SCALE GENOMIC DNA]</scope>
    <source>
        <strain evidence="1 2">DSM 44572</strain>
    </source>
</reference>
<dbReference type="STRING" id="153971.AWC19_15750"/>
<dbReference type="Proteomes" id="UP000193529">
    <property type="component" value="Unassembled WGS sequence"/>
</dbReference>
<keyword evidence="2" id="KW-1185">Reference proteome</keyword>
<dbReference type="SUPFAM" id="SSF48498">
    <property type="entry name" value="Tetracyclin repressor-like, C-terminal domain"/>
    <property type="match status" value="1"/>
</dbReference>